<organism evidence="1 2">
    <name type="scientific">Sphaerotilus natans subsp. natans DSM 6575</name>
    <dbReference type="NCBI Taxonomy" id="1286631"/>
    <lineage>
        <taxon>Bacteria</taxon>
        <taxon>Pseudomonadati</taxon>
        <taxon>Pseudomonadota</taxon>
        <taxon>Betaproteobacteria</taxon>
        <taxon>Burkholderiales</taxon>
        <taxon>Sphaerotilaceae</taxon>
        <taxon>Sphaerotilus</taxon>
    </lineage>
</organism>
<proteinExistence type="predicted"/>
<dbReference type="RefSeq" id="WP_051632198.1">
    <property type="nucleotide sequence ID" value="NZ_AZRA01000104.1"/>
</dbReference>
<sequence length="139" mass="14827">MHWRIHRRLISSIAILAVLLNALVPSLSQAFAASHRSSQDRAGGWVEICASNGAVWILQAPDGRVLEQTSTRPDDVPGPLHEACAYCLTHAGSFGLLPVAGLPGVSAQAVGAAPFFFFSTFSDDEPGWIRPAPRAPPCR</sequence>
<dbReference type="InterPro" id="IPR021333">
    <property type="entry name" value="DUF2946"/>
</dbReference>
<dbReference type="EMBL" id="AZRA01000104">
    <property type="protein sequence ID" value="KDB50967.1"/>
    <property type="molecule type" value="Genomic_DNA"/>
</dbReference>
<dbReference type="AlphaFoldDB" id="A0A059KHM7"/>
<dbReference type="Proteomes" id="UP000026714">
    <property type="component" value="Unassembled WGS sequence"/>
</dbReference>
<comment type="caution">
    <text evidence="1">The sequence shown here is derived from an EMBL/GenBank/DDBJ whole genome shotgun (WGS) entry which is preliminary data.</text>
</comment>
<evidence type="ECO:0008006" key="3">
    <source>
        <dbReference type="Google" id="ProtNLM"/>
    </source>
</evidence>
<name>A0A059KHM7_9BURK</name>
<reference evidence="1 2" key="1">
    <citation type="journal article" date="2014" name="FEMS Microbiol. Ecol.">
        <title>Sphaerotilus natans encrusted with nanoball-shaped Fe(III) oxide minerals formed by nitrate-reducing mixotrophic Fe(II) oxidation.</title>
        <authorList>
            <person name="Park S."/>
            <person name="Kim D.H."/>
            <person name="Lee J.H."/>
            <person name="Hur H.G."/>
        </authorList>
    </citation>
    <scope>NUCLEOTIDE SEQUENCE [LARGE SCALE GENOMIC DNA]</scope>
    <source>
        <strain evidence="1 2">DSM 6575</strain>
    </source>
</reference>
<dbReference type="Pfam" id="PF11162">
    <property type="entry name" value="DUF2946"/>
    <property type="match status" value="1"/>
</dbReference>
<evidence type="ECO:0000313" key="2">
    <source>
        <dbReference type="Proteomes" id="UP000026714"/>
    </source>
</evidence>
<evidence type="ECO:0000313" key="1">
    <source>
        <dbReference type="EMBL" id="KDB50967.1"/>
    </source>
</evidence>
<dbReference type="STRING" id="34103.SAMN05421778_106151"/>
<accession>A0A059KHM7</accession>
<keyword evidence="2" id="KW-1185">Reference proteome</keyword>
<protein>
    <recommendedName>
        <fullName evidence="3">DUF2946 domain-containing protein</fullName>
    </recommendedName>
</protein>
<gene>
    <name evidence="1" type="ORF">X805_34730</name>
</gene>